<comment type="similarity">
    <text evidence="3">Belongs to the RNase PH family.</text>
</comment>
<evidence type="ECO:0000256" key="9">
    <source>
        <dbReference type="ARBA" id="ARBA00030617"/>
    </source>
</evidence>
<dbReference type="EMBL" id="ML996098">
    <property type="protein sequence ID" value="KAF2741123.1"/>
    <property type="molecule type" value="Genomic_DNA"/>
</dbReference>
<sequence>MATATPAKPTPTLSFPRPIFAALSPHPFLQAHLTSTPNTPLRANGRTAQETRPIGVNTDALTHSHGSAVVRMGNTVAVCGVRGEILRAEDAASSSGSLSSTADSSDDDDEGGEEEQNEMEQLRLLVPNIELSTGSTPAHIPGSAPSTLAQTLVTRLRALLLSTHLVRLSDLRIAYTPPANPDEDAEAQEVQVKGYWVLYIDTMFLALDGSAFDCAWLAMLAALRATLLPHAFWDEELETILCSDEPEKAARLRLRGLPVPSSFAVFEGSEDGEGVEWVLSDPDAFEDSVCRESVCVVVDGSQGKGLVRRVEKSGGGLVDRENIKVLFKKGMQRWKEWEKVLEERK</sequence>
<dbReference type="GO" id="GO:0035925">
    <property type="term" value="F:mRNA 3'-UTR AU-rich region binding"/>
    <property type="evidence" value="ECO:0007669"/>
    <property type="project" value="TreeGrafter"/>
</dbReference>
<comment type="subcellular location">
    <subcellularLocation>
        <location evidence="1">Cytoplasm</location>
    </subcellularLocation>
    <subcellularLocation>
        <location evidence="2">Nucleus</location>
        <location evidence="2">Nucleolus</location>
    </subcellularLocation>
</comment>
<accession>A0A9P4R8E5</accession>
<dbReference type="InterPro" id="IPR036345">
    <property type="entry name" value="ExoRNase_PH_dom2_sf"/>
</dbReference>
<dbReference type="PANTHER" id="PTHR11097:SF9">
    <property type="entry name" value="EXOSOME COMPLEX COMPONENT RRP43"/>
    <property type="match status" value="1"/>
</dbReference>
<keyword evidence="4" id="KW-0963">Cytoplasm</keyword>
<comment type="caution">
    <text evidence="12">The sequence shown here is derived from an EMBL/GenBank/DDBJ whole genome shotgun (WGS) entry which is preliminary data.</text>
</comment>
<reference evidence="12" key="1">
    <citation type="journal article" date="2020" name="Stud. Mycol.">
        <title>101 Dothideomycetes genomes: a test case for predicting lifestyles and emergence of pathogens.</title>
        <authorList>
            <person name="Haridas S."/>
            <person name="Albert R."/>
            <person name="Binder M."/>
            <person name="Bloem J."/>
            <person name="Labutti K."/>
            <person name="Salamov A."/>
            <person name="Andreopoulos B."/>
            <person name="Baker S."/>
            <person name="Barry K."/>
            <person name="Bills G."/>
            <person name="Bluhm B."/>
            <person name="Cannon C."/>
            <person name="Castanera R."/>
            <person name="Culley D."/>
            <person name="Daum C."/>
            <person name="Ezra D."/>
            <person name="Gonzalez J."/>
            <person name="Henrissat B."/>
            <person name="Kuo A."/>
            <person name="Liang C."/>
            <person name="Lipzen A."/>
            <person name="Lutzoni F."/>
            <person name="Magnuson J."/>
            <person name="Mondo S."/>
            <person name="Nolan M."/>
            <person name="Ohm R."/>
            <person name="Pangilinan J."/>
            <person name="Park H.-J."/>
            <person name="Ramirez L."/>
            <person name="Alfaro M."/>
            <person name="Sun H."/>
            <person name="Tritt A."/>
            <person name="Yoshinaga Y."/>
            <person name="Zwiers L.-H."/>
            <person name="Turgeon B."/>
            <person name="Goodwin S."/>
            <person name="Spatafora J."/>
            <person name="Crous P."/>
            <person name="Grigoriev I."/>
        </authorList>
    </citation>
    <scope>NUCLEOTIDE SEQUENCE</scope>
    <source>
        <strain evidence="12">CBS 125425</strain>
    </source>
</reference>
<dbReference type="InterPro" id="IPR001247">
    <property type="entry name" value="ExoRNase_PH_dom1"/>
</dbReference>
<proteinExistence type="inferred from homology"/>
<dbReference type="GO" id="GO:0071038">
    <property type="term" value="P:TRAMP-dependent tRNA surveillance pathway"/>
    <property type="evidence" value="ECO:0007669"/>
    <property type="project" value="TreeGrafter"/>
</dbReference>
<dbReference type="GO" id="GO:0005730">
    <property type="term" value="C:nucleolus"/>
    <property type="evidence" value="ECO:0007669"/>
    <property type="project" value="UniProtKB-SubCell"/>
</dbReference>
<feature type="compositionally biased region" description="Low complexity" evidence="10">
    <location>
        <begin position="91"/>
        <end position="103"/>
    </location>
</feature>
<evidence type="ECO:0000256" key="6">
    <source>
        <dbReference type="ARBA" id="ARBA00022835"/>
    </source>
</evidence>
<dbReference type="PANTHER" id="PTHR11097">
    <property type="entry name" value="EXOSOME COMPLEX EXONUCLEASE RIBOSOMAL RNA PROCESSING PROTEIN"/>
    <property type="match status" value="1"/>
</dbReference>
<dbReference type="GO" id="GO:0034473">
    <property type="term" value="P:U1 snRNA 3'-end processing"/>
    <property type="evidence" value="ECO:0007669"/>
    <property type="project" value="TreeGrafter"/>
</dbReference>
<dbReference type="InterPro" id="IPR020568">
    <property type="entry name" value="Ribosomal_Su5_D2-typ_SF"/>
</dbReference>
<keyword evidence="13" id="KW-1185">Reference proteome</keyword>
<dbReference type="InterPro" id="IPR050590">
    <property type="entry name" value="Exosome_comp_Rrp42_subfam"/>
</dbReference>
<protein>
    <recommendedName>
        <fullName evidence="9">Ribosomal RNA-processing protein 43</fullName>
    </recommendedName>
</protein>
<dbReference type="GO" id="GO:0071035">
    <property type="term" value="P:nuclear polyadenylation-dependent rRNA catabolic process"/>
    <property type="evidence" value="ECO:0007669"/>
    <property type="project" value="TreeGrafter"/>
</dbReference>
<feature type="region of interest" description="Disordered" evidence="10">
    <location>
        <begin position="89"/>
        <end position="119"/>
    </location>
</feature>
<dbReference type="Pfam" id="PF01138">
    <property type="entry name" value="RNase_PH"/>
    <property type="match status" value="1"/>
</dbReference>
<dbReference type="GO" id="GO:0034476">
    <property type="term" value="P:U5 snRNA 3'-end processing"/>
    <property type="evidence" value="ECO:0007669"/>
    <property type="project" value="TreeGrafter"/>
</dbReference>
<evidence type="ECO:0000259" key="11">
    <source>
        <dbReference type="Pfam" id="PF01138"/>
    </source>
</evidence>
<evidence type="ECO:0000256" key="8">
    <source>
        <dbReference type="ARBA" id="ARBA00023242"/>
    </source>
</evidence>
<evidence type="ECO:0000256" key="2">
    <source>
        <dbReference type="ARBA" id="ARBA00004604"/>
    </source>
</evidence>
<feature type="domain" description="Exoribonuclease phosphorolytic" evidence="11">
    <location>
        <begin position="50"/>
        <end position="228"/>
    </location>
</feature>
<dbReference type="GO" id="GO:0000467">
    <property type="term" value="P:exonucleolytic trimming to generate mature 3'-end of 5.8S rRNA from tricistronic rRNA transcript (SSU-rRNA, 5.8S rRNA, LSU-rRNA)"/>
    <property type="evidence" value="ECO:0007669"/>
    <property type="project" value="TreeGrafter"/>
</dbReference>
<dbReference type="Proteomes" id="UP000799444">
    <property type="component" value="Unassembled WGS sequence"/>
</dbReference>
<evidence type="ECO:0000313" key="12">
    <source>
        <dbReference type="EMBL" id="KAF2741123.1"/>
    </source>
</evidence>
<evidence type="ECO:0000313" key="13">
    <source>
        <dbReference type="Proteomes" id="UP000799444"/>
    </source>
</evidence>
<evidence type="ECO:0000256" key="5">
    <source>
        <dbReference type="ARBA" id="ARBA00022552"/>
    </source>
</evidence>
<dbReference type="Gene3D" id="3.30.230.70">
    <property type="entry name" value="GHMP Kinase, N-terminal domain"/>
    <property type="match status" value="1"/>
</dbReference>
<dbReference type="SUPFAM" id="SSF55666">
    <property type="entry name" value="Ribonuclease PH domain 2-like"/>
    <property type="match status" value="1"/>
</dbReference>
<dbReference type="GO" id="GO:0071028">
    <property type="term" value="P:nuclear mRNA surveillance"/>
    <property type="evidence" value="ECO:0007669"/>
    <property type="project" value="TreeGrafter"/>
</dbReference>
<name>A0A9P4R8E5_9PLEO</name>
<dbReference type="AlphaFoldDB" id="A0A9P4R8E5"/>
<feature type="compositionally biased region" description="Acidic residues" evidence="10">
    <location>
        <begin position="104"/>
        <end position="118"/>
    </location>
</feature>
<keyword evidence="5" id="KW-0698">rRNA processing</keyword>
<evidence type="ECO:0000256" key="4">
    <source>
        <dbReference type="ARBA" id="ARBA00022490"/>
    </source>
</evidence>
<gene>
    <name evidence="12" type="ORF">EJ04DRAFT_507534</name>
</gene>
<keyword evidence="6" id="KW-0271">Exosome</keyword>
<dbReference type="InterPro" id="IPR027408">
    <property type="entry name" value="PNPase/RNase_PH_dom_sf"/>
</dbReference>
<keyword evidence="7" id="KW-0694">RNA-binding</keyword>
<dbReference type="GO" id="GO:0016075">
    <property type="term" value="P:rRNA catabolic process"/>
    <property type="evidence" value="ECO:0007669"/>
    <property type="project" value="TreeGrafter"/>
</dbReference>
<evidence type="ECO:0000256" key="3">
    <source>
        <dbReference type="ARBA" id="ARBA00006678"/>
    </source>
</evidence>
<evidence type="ECO:0000256" key="1">
    <source>
        <dbReference type="ARBA" id="ARBA00004496"/>
    </source>
</evidence>
<dbReference type="GO" id="GO:0000176">
    <property type="term" value="C:nuclear exosome (RNase complex)"/>
    <property type="evidence" value="ECO:0007669"/>
    <property type="project" value="TreeGrafter"/>
</dbReference>
<dbReference type="GO" id="GO:0034475">
    <property type="term" value="P:U4 snRNA 3'-end processing"/>
    <property type="evidence" value="ECO:0007669"/>
    <property type="project" value="TreeGrafter"/>
</dbReference>
<evidence type="ECO:0000256" key="7">
    <source>
        <dbReference type="ARBA" id="ARBA00022884"/>
    </source>
</evidence>
<organism evidence="12 13">
    <name type="scientific">Polyplosphaeria fusca</name>
    <dbReference type="NCBI Taxonomy" id="682080"/>
    <lineage>
        <taxon>Eukaryota</taxon>
        <taxon>Fungi</taxon>
        <taxon>Dikarya</taxon>
        <taxon>Ascomycota</taxon>
        <taxon>Pezizomycotina</taxon>
        <taxon>Dothideomycetes</taxon>
        <taxon>Pleosporomycetidae</taxon>
        <taxon>Pleosporales</taxon>
        <taxon>Tetraplosphaeriaceae</taxon>
        <taxon>Polyplosphaeria</taxon>
    </lineage>
</organism>
<dbReference type="GO" id="GO:0000177">
    <property type="term" value="C:cytoplasmic exosome (RNase complex)"/>
    <property type="evidence" value="ECO:0007669"/>
    <property type="project" value="TreeGrafter"/>
</dbReference>
<keyword evidence="8" id="KW-0539">Nucleus</keyword>
<evidence type="ECO:0000256" key="10">
    <source>
        <dbReference type="SAM" id="MobiDB-lite"/>
    </source>
</evidence>
<dbReference type="SUPFAM" id="SSF54211">
    <property type="entry name" value="Ribosomal protein S5 domain 2-like"/>
    <property type="match status" value="1"/>
</dbReference>
<dbReference type="OrthoDB" id="45882at2759"/>